<dbReference type="EMBL" id="CP137573">
    <property type="protein sequence ID" value="WOX21440.1"/>
    <property type="molecule type" value="Genomic_DNA"/>
</dbReference>
<dbReference type="Proteomes" id="UP001301731">
    <property type="component" value="Chromosome"/>
</dbReference>
<keyword evidence="2" id="KW-1185">Reference proteome</keyword>
<gene>
    <name evidence="1" type="ORF">R2D22_08550</name>
</gene>
<sequence>MDLLYGDHGGNARGYGRPAMKREPKAWYGVRTFYRWLDWENRPYEERVVLFRAWSLEEAIEVAERESTEYARESGFEVLDMVQAYRISDADEEVGAGTEVFSKLHALDLPANEFLDRYDSGHGAH</sequence>
<name>A0ABZ0LQ45_9ACTN</name>
<reference evidence="1 2" key="1">
    <citation type="submission" date="2023-10" db="EMBL/GenBank/DDBJ databases">
        <title>The genome sequence of Streptomyces sp. HUAS YS2.</title>
        <authorList>
            <person name="Mo P."/>
        </authorList>
    </citation>
    <scope>NUCLEOTIDE SEQUENCE [LARGE SCALE GENOMIC DNA]</scope>
    <source>
        <strain evidence="1 2">HUAS YS2</strain>
    </source>
</reference>
<protein>
    <recommendedName>
        <fullName evidence="3">DUF4288 domain-containing protein</fullName>
    </recommendedName>
</protein>
<accession>A0ABZ0LQ45</accession>
<proteinExistence type="predicted"/>
<evidence type="ECO:0008006" key="3">
    <source>
        <dbReference type="Google" id="ProtNLM"/>
    </source>
</evidence>
<dbReference type="RefSeq" id="WP_318102360.1">
    <property type="nucleotide sequence ID" value="NZ_CP137573.1"/>
</dbReference>
<organism evidence="1 2">
    <name type="scientific">Streptomyces solicathayae</name>
    <dbReference type="NCBI Taxonomy" id="3081768"/>
    <lineage>
        <taxon>Bacteria</taxon>
        <taxon>Bacillati</taxon>
        <taxon>Actinomycetota</taxon>
        <taxon>Actinomycetes</taxon>
        <taxon>Kitasatosporales</taxon>
        <taxon>Streptomycetaceae</taxon>
        <taxon>Streptomyces</taxon>
    </lineage>
</organism>
<evidence type="ECO:0000313" key="1">
    <source>
        <dbReference type="EMBL" id="WOX21440.1"/>
    </source>
</evidence>
<evidence type="ECO:0000313" key="2">
    <source>
        <dbReference type="Proteomes" id="UP001301731"/>
    </source>
</evidence>